<dbReference type="EMBL" id="CP123488">
    <property type="protein sequence ID" value="WGL54428.1"/>
    <property type="molecule type" value="Genomic_DNA"/>
</dbReference>
<accession>A0AA95FWZ6</accession>
<evidence type="ECO:0000256" key="3">
    <source>
        <dbReference type="ARBA" id="ARBA00023163"/>
    </source>
</evidence>
<dbReference type="InterPro" id="IPR018060">
    <property type="entry name" value="HTH_AraC"/>
</dbReference>
<dbReference type="GO" id="GO:0043565">
    <property type="term" value="F:sequence-specific DNA binding"/>
    <property type="evidence" value="ECO:0007669"/>
    <property type="project" value="InterPro"/>
</dbReference>
<keyword evidence="3" id="KW-0804">Transcription</keyword>
<dbReference type="GO" id="GO:0003700">
    <property type="term" value="F:DNA-binding transcription factor activity"/>
    <property type="evidence" value="ECO:0007669"/>
    <property type="project" value="InterPro"/>
</dbReference>
<dbReference type="PANTHER" id="PTHR43280:SF28">
    <property type="entry name" value="HTH-TYPE TRANSCRIPTIONAL ACTIVATOR RHAS"/>
    <property type="match status" value="1"/>
</dbReference>
<feature type="domain" description="HTH araC/xylS-type" evidence="4">
    <location>
        <begin position="167"/>
        <end position="265"/>
    </location>
</feature>
<dbReference type="Gene3D" id="2.60.40.1500">
    <property type="entry name" value="Glycosyl hydrolase domain, family 39"/>
    <property type="match status" value="1"/>
</dbReference>
<dbReference type="SUPFAM" id="SSF46689">
    <property type="entry name" value="Homeodomain-like"/>
    <property type="match status" value="2"/>
</dbReference>
<organism evidence="5 6">
    <name type="scientific">Kluyvera intermedia</name>
    <name type="common">Enterobacter intermedius</name>
    <dbReference type="NCBI Taxonomy" id="61648"/>
    <lineage>
        <taxon>Bacteria</taxon>
        <taxon>Pseudomonadati</taxon>
        <taxon>Pseudomonadota</taxon>
        <taxon>Gammaproteobacteria</taxon>
        <taxon>Enterobacterales</taxon>
        <taxon>Enterobacteriaceae</taxon>
        <taxon>Kluyvera</taxon>
    </lineage>
</organism>
<name>A0AA95FWZ6_KLUIN</name>
<dbReference type="Gene3D" id="1.10.10.60">
    <property type="entry name" value="Homeodomain-like"/>
    <property type="match status" value="2"/>
</dbReference>
<protein>
    <submittedName>
        <fullName evidence="5">Helix-turn-helix domain-containing protein</fullName>
    </submittedName>
</protein>
<evidence type="ECO:0000313" key="5">
    <source>
        <dbReference type="EMBL" id="WGL54428.1"/>
    </source>
</evidence>
<keyword evidence="1" id="KW-0805">Transcription regulation</keyword>
<evidence type="ECO:0000256" key="1">
    <source>
        <dbReference type="ARBA" id="ARBA00023015"/>
    </source>
</evidence>
<dbReference type="Gene3D" id="3.20.20.80">
    <property type="entry name" value="Glycosidases"/>
    <property type="match status" value="1"/>
</dbReference>
<dbReference type="Proteomes" id="UP001177527">
    <property type="component" value="Chromosome"/>
</dbReference>
<keyword evidence="2" id="KW-0238">DNA-binding</keyword>
<dbReference type="RefSeq" id="WP_280555482.1">
    <property type="nucleotide sequence ID" value="NZ_CP123488.1"/>
</dbReference>
<dbReference type="PROSITE" id="PS01124">
    <property type="entry name" value="HTH_ARAC_FAMILY_2"/>
    <property type="match status" value="1"/>
</dbReference>
<proteinExistence type="predicted"/>
<dbReference type="InterPro" id="IPR009057">
    <property type="entry name" value="Homeodomain-like_sf"/>
</dbReference>
<sequence>MTQHANDFAIEVSDIRHLTLEEPQRLTLLWLLQGHVELQTTESMAVLSEGDVAIINPGQREHLHSAQANTVMILRIASHWLTRLDAHFFAFDYRVAPPSSHGLAHDGKLRALMRQLLVTHLLNHETQSRLEANRWLGEMALLLATHFQHPSTQSVPYSDTGWSQRIRQVVTRIESRYHERVSLAEIARAERVSEAWLSRLFHKEVGVSFMQYITALRLKKAEEQLLGSTYSLQRIAQEQGFASARVMSDLFKRRHGMTPRQYRLRPATAGKRTRHPEPISDDRHPVSAEILYTLLNRAEKLDWEEPSQPLHCSPLREIALHQPLRRRTALRQIPVVITLREIDDLLRDDVRRSLEALHAQIPIDGIDIHEPFLSSRLFSEGWDSPLTTECACWYPLQQVFTYLARMGWRVLLHTSMTTRPDLLRQFLRLSAQHFPAATLASWHFVWHWSPQASVASREKIWHQQKAIIHGASPDSLLGIWHRFSASLEATAGDPIFQSAPLKEADFLACSANANECLQTQPLDRVRLAATEDYPVEKVGQIQRALRQHHLSLPVWLLSWNTLTGSTRRTNGDFFRGALLINTLLGVADQVALTGFWLNSSLQGEARSNGTFDTTSLALLYHHELPRPIYWVLWFWQRLKGDVLVNDKQTLLLHHRGRYQLLLRNPVVFNPWLSSEETFIQRFRQSCPLELVGLRGRWKIKRHQFDQHHGAIFPRLEAIESSSGPDEETWTWLAHTTRPALSVREVDMTENWQVLDALESNGLVLYELTPLN</sequence>
<dbReference type="SUPFAM" id="SSF51445">
    <property type="entry name" value="(Trans)glycosidases"/>
    <property type="match status" value="1"/>
</dbReference>
<dbReference type="Pfam" id="PF12833">
    <property type="entry name" value="HTH_18"/>
    <property type="match status" value="1"/>
</dbReference>
<evidence type="ECO:0000259" key="4">
    <source>
        <dbReference type="PROSITE" id="PS01124"/>
    </source>
</evidence>
<gene>
    <name evidence="5" type="ORF">QBD33_12055</name>
</gene>
<evidence type="ECO:0000256" key="2">
    <source>
        <dbReference type="ARBA" id="ARBA00023125"/>
    </source>
</evidence>
<dbReference type="SMART" id="SM00342">
    <property type="entry name" value="HTH_ARAC"/>
    <property type="match status" value="1"/>
</dbReference>
<evidence type="ECO:0000313" key="6">
    <source>
        <dbReference type="Proteomes" id="UP001177527"/>
    </source>
</evidence>
<dbReference type="AlphaFoldDB" id="A0AA95FWZ6"/>
<dbReference type="PANTHER" id="PTHR43280">
    <property type="entry name" value="ARAC-FAMILY TRANSCRIPTIONAL REGULATOR"/>
    <property type="match status" value="1"/>
</dbReference>
<reference evidence="5" key="1">
    <citation type="submission" date="2023-04" db="EMBL/GenBank/DDBJ databases">
        <title>APH(3)-Id, a novel chromosomal aminoglycoside phosphotransferase, identified from an environmental isolate of Kluyvera intermedia DW18.</title>
        <authorList>
            <person name="Sha Y."/>
        </authorList>
    </citation>
    <scope>NUCLEOTIDE SEQUENCE</scope>
    <source>
        <strain evidence="5">DW18</strain>
    </source>
</reference>
<dbReference type="InterPro" id="IPR017853">
    <property type="entry name" value="GH"/>
</dbReference>